<dbReference type="STRING" id="8187.ENSLCAP00010031161"/>
<protein>
    <submittedName>
        <fullName evidence="2">Uncharacterized protein</fullName>
    </submittedName>
</protein>
<dbReference type="Ensembl" id="ENSLCAT00010031856.1">
    <property type="protein sequence ID" value="ENSLCAP00010031161.1"/>
    <property type="gene ID" value="ENSLCAG00010014640.1"/>
</dbReference>
<accession>A0A4W6DZQ2</accession>
<dbReference type="Gene3D" id="1.20.5.1700">
    <property type="match status" value="1"/>
</dbReference>
<dbReference type="AlphaFoldDB" id="A0A4W6DZQ2"/>
<reference evidence="3" key="1">
    <citation type="submission" date="2015-09" db="EMBL/GenBank/DDBJ databases">
        <authorList>
            <person name="Sai Rama Sridatta P."/>
        </authorList>
    </citation>
    <scope>NUCLEOTIDE SEQUENCE [LARGE SCALE GENOMIC DNA]</scope>
</reference>
<evidence type="ECO:0000313" key="2">
    <source>
        <dbReference type="Ensembl" id="ENSLCAP00010031161.1"/>
    </source>
</evidence>
<reference evidence="2" key="3">
    <citation type="submission" date="2025-09" db="UniProtKB">
        <authorList>
            <consortium name="Ensembl"/>
        </authorList>
    </citation>
    <scope>IDENTIFICATION</scope>
</reference>
<name>A0A4W6DZQ2_LATCA</name>
<dbReference type="Proteomes" id="UP000314980">
    <property type="component" value="Unassembled WGS sequence"/>
</dbReference>
<proteinExistence type="predicted"/>
<sequence>QTGPHSQLMENQSTDTVLRKETVQLRLAAVQHRTTTGELRTSRRKQIVLNFHVNDLERRNTELEDRVQSAERTLASSREEREQAEVEVRRVIEVLDPQQQLGCISTARAGFLHVALICVPLI</sequence>
<dbReference type="InParanoid" id="A0A4W6DZQ2"/>
<evidence type="ECO:0000256" key="1">
    <source>
        <dbReference type="SAM" id="Coils"/>
    </source>
</evidence>
<evidence type="ECO:0000313" key="3">
    <source>
        <dbReference type="Proteomes" id="UP000314980"/>
    </source>
</evidence>
<keyword evidence="3" id="KW-1185">Reference proteome</keyword>
<keyword evidence="1" id="KW-0175">Coiled coil</keyword>
<feature type="coiled-coil region" evidence="1">
    <location>
        <begin position="53"/>
        <end position="94"/>
    </location>
</feature>
<organism evidence="2 3">
    <name type="scientific">Lates calcarifer</name>
    <name type="common">Barramundi</name>
    <name type="synonym">Holocentrus calcarifer</name>
    <dbReference type="NCBI Taxonomy" id="8187"/>
    <lineage>
        <taxon>Eukaryota</taxon>
        <taxon>Metazoa</taxon>
        <taxon>Chordata</taxon>
        <taxon>Craniata</taxon>
        <taxon>Vertebrata</taxon>
        <taxon>Euteleostomi</taxon>
        <taxon>Actinopterygii</taxon>
        <taxon>Neopterygii</taxon>
        <taxon>Teleostei</taxon>
        <taxon>Neoteleostei</taxon>
        <taxon>Acanthomorphata</taxon>
        <taxon>Carangaria</taxon>
        <taxon>Carangaria incertae sedis</taxon>
        <taxon>Centropomidae</taxon>
        <taxon>Lates</taxon>
    </lineage>
</organism>
<reference evidence="2" key="2">
    <citation type="submission" date="2025-08" db="UniProtKB">
        <authorList>
            <consortium name="Ensembl"/>
        </authorList>
    </citation>
    <scope>IDENTIFICATION</scope>
</reference>